<evidence type="ECO:0000313" key="2">
    <source>
        <dbReference type="Proteomes" id="UP000504637"/>
    </source>
</evidence>
<dbReference type="RefSeq" id="XP_033457195.1">
    <property type="nucleotide sequence ID" value="XM_033608660.1"/>
</dbReference>
<reference evidence="3" key="3">
    <citation type="submission" date="2025-08" db="UniProtKB">
        <authorList>
            <consortium name="RefSeq"/>
        </authorList>
    </citation>
    <scope>IDENTIFICATION</scope>
    <source>
        <strain evidence="3">CBS 342.82</strain>
    </source>
</reference>
<dbReference type="Proteomes" id="UP000504637">
    <property type="component" value="Unplaced"/>
</dbReference>
<reference evidence="3" key="2">
    <citation type="submission" date="2020-04" db="EMBL/GenBank/DDBJ databases">
        <authorList>
            <consortium name="NCBI Genome Project"/>
        </authorList>
    </citation>
    <scope>NUCLEOTIDE SEQUENCE</scope>
    <source>
        <strain evidence="3">CBS 342.82</strain>
    </source>
</reference>
<accession>A0A6J3LXZ4</accession>
<keyword evidence="2" id="KW-1185">Reference proteome</keyword>
<evidence type="ECO:0000313" key="3">
    <source>
        <dbReference type="RefSeq" id="XP_033457195.1"/>
    </source>
</evidence>
<reference evidence="3" key="1">
    <citation type="submission" date="2020-01" db="EMBL/GenBank/DDBJ databases">
        <authorList>
            <consortium name="DOE Joint Genome Institute"/>
            <person name="Haridas S."/>
            <person name="Albert R."/>
            <person name="Binder M."/>
            <person name="Bloem J."/>
            <person name="Labutti K."/>
            <person name="Salamov A."/>
            <person name="Andreopoulos B."/>
            <person name="Baker S.E."/>
            <person name="Barry K."/>
            <person name="Bills G."/>
            <person name="Bluhm B.H."/>
            <person name="Cannon C."/>
            <person name="Castanera R."/>
            <person name="Culley D.E."/>
            <person name="Daum C."/>
            <person name="Ezra D."/>
            <person name="Gonzalez J.B."/>
            <person name="Henrissat B."/>
            <person name="Kuo A."/>
            <person name="Liang C."/>
            <person name="Lipzen A."/>
            <person name="Lutzoni F."/>
            <person name="Magnuson J."/>
            <person name="Mondo S."/>
            <person name="Nolan M."/>
            <person name="Ohm R."/>
            <person name="Pangilinan J."/>
            <person name="Park H.-J."/>
            <person name="Ramirez L."/>
            <person name="Alfaro M."/>
            <person name="Sun H."/>
            <person name="Tritt A."/>
            <person name="Yoshinaga Y."/>
            <person name="Zwiers L.-H."/>
            <person name="Turgeon B.G."/>
            <person name="Goodwin S.B."/>
            <person name="Spatafora J.W."/>
            <person name="Crous P.W."/>
            <person name="Grigoriev I.V."/>
        </authorList>
    </citation>
    <scope>NUCLEOTIDE SEQUENCE</scope>
    <source>
        <strain evidence="3">CBS 342.82</strain>
    </source>
</reference>
<gene>
    <name evidence="3" type="ORF">K489DRAFT_48007</name>
</gene>
<dbReference type="GeneID" id="54366460"/>
<organism evidence="3">
    <name type="scientific">Dissoconium aciculare CBS 342.82</name>
    <dbReference type="NCBI Taxonomy" id="1314786"/>
    <lineage>
        <taxon>Eukaryota</taxon>
        <taxon>Fungi</taxon>
        <taxon>Dikarya</taxon>
        <taxon>Ascomycota</taxon>
        <taxon>Pezizomycotina</taxon>
        <taxon>Dothideomycetes</taxon>
        <taxon>Dothideomycetidae</taxon>
        <taxon>Mycosphaerellales</taxon>
        <taxon>Dissoconiaceae</taxon>
        <taxon>Dissoconium</taxon>
    </lineage>
</organism>
<evidence type="ECO:0000256" key="1">
    <source>
        <dbReference type="SAM" id="MobiDB-lite"/>
    </source>
</evidence>
<dbReference type="AlphaFoldDB" id="A0A6J3LXZ4"/>
<name>A0A6J3LXZ4_9PEZI</name>
<protein>
    <submittedName>
        <fullName evidence="3">Uncharacterized protein</fullName>
    </submittedName>
</protein>
<proteinExistence type="predicted"/>
<sequence length="164" mass="18523">MRSGAITGQRHQYRGRESGEVDSDVVAAQALHAGDATRQKCSLAPRWLKSASTTGKPHRTDLLHVPMTHCHFQATLDRCEYIIARALQCSSPCKIERYLGSCALREQSATAQYKLTKSLWSAIRRRGHRGARAKIEAFEPKYPIFTCPWSRTAHHGLVQRPEKR</sequence>
<feature type="region of interest" description="Disordered" evidence="1">
    <location>
        <begin position="1"/>
        <end position="20"/>
    </location>
</feature>